<reference evidence="2" key="1">
    <citation type="submission" date="2022-01" db="EMBL/GenBank/DDBJ databases">
        <authorList>
            <person name="King R."/>
        </authorList>
    </citation>
    <scope>NUCLEOTIDE SEQUENCE</scope>
</reference>
<name>A0A9P0E3R3_NEZVI</name>
<evidence type="ECO:0000313" key="2">
    <source>
        <dbReference type="EMBL" id="CAH1389273.1"/>
    </source>
</evidence>
<organism evidence="2 3">
    <name type="scientific">Nezara viridula</name>
    <name type="common">Southern green stink bug</name>
    <name type="synonym">Cimex viridulus</name>
    <dbReference type="NCBI Taxonomy" id="85310"/>
    <lineage>
        <taxon>Eukaryota</taxon>
        <taxon>Metazoa</taxon>
        <taxon>Ecdysozoa</taxon>
        <taxon>Arthropoda</taxon>
        <taxon>Hexapoda</taxon>
        <taxon>Insecta</taxon>
        <taxon>Pterygota</taxon>
        <taxon>Neoptera</taxon>
        <taxon>Paraneoptera</taxon>
        <taxon>Hemiptera</taxon>
        <taxon>Heteroptera</taxon>
        <taxon>Panheteroptera</taxon>
        <taxon>Pentatomomorpha</taxon>
        <taxon>Pentatomoidea</taxon>
        <taxon>Pentatomidae</taxon>
        <taxon>Pentatominae</taxon>
        <taxon>Nezara</taxon>
    </lineage>
</organism>
<dbReference type="EMBL" id="OV725077">
    <property type="protein sequence ID" value="CAH1389273.1"/>
    <property type="molecule type" value="Genomic_DNA"/>
</dbReference>
<feature type="region of interest" description="Disordered" evidence="1">
    <location>
        <begin position="64"/>
        <end position="86"/>
    </location>
</feature>
<dbReference type="Proteomes" id="UP001152798">
    <property type="component" value="Chromosome 1"/>
</dbReference>
<evidence type="ECO:0000313" key="3">
    <source>
        <dbReference type="Proteomes" id="UP001152798"/>
    </source>
</evidence>
<proteinExistence type="predicted"/>
<accession>A0A9P0E3R3</accession>
<evidence type="ECO:0000256" key="1">
    <source>
        <dbReference type="SAM" id="MobiDB-lite"/>
    </source>
</evidence>
<gene>
    <name evidence="2" type="ORF">NEZAVI_LOCUS708</name>
</gene>
<sequence>MRDPTWPSLRYHLHLLNEFVKTPLVKSLTADERRIIYRRYNGREKQDLVGASAHATLTTIGVNSDRGHVGYQHMPQRSLHGGTKRL</sequence>
<dbReference type="AlphaFoldDB" id="A0A9P0E3R3"/>
<keyword evidence="3" id="KW-1185">Reference proteome</keyword>
<protein>
    <submittedName>
        <fullName evidence="2">Uncharacterized protein</fullName>
    </submittedName>
</protein>